<gene>
    <name evidence="1" type="ORF">MUK42_01787</name>
</gene>
<reference evidence="1" key="1">
    <citation type="submission" date="2022-05" db="EMBL/GenBank/DDBJ databases">
        <title>The Musa troglodytarum L. genome provides insights into the mechanism of non-climacteric behaviour and enrichment of carotenoids.</title>
        <authorList>
            <person name="Wang J."/>
        </authorList>
    </citation>
    <scope>NUCLEOTIDE SEQUENCE</scope>
    <source>
        <tissue evidence="1">Leaf</tissue>
    </source>
</reference>
<organism evidence="1 2">
    <name type="scientific">Musa troglodytarum</name>
    <name type="common">fe'i banana</name>
    <dbReference type="NCBI Taxonomy" id="320322"/>
    <lineage>
        <taxon>Eukaryota</taxon>
        <taxon>Viridiplantae</taxon>
        <taxon>Streptophyta</taxon>
        <taxon>Embryophyta</taxon>
        <taxon>Tracheophyta</taxon>
        <taxon>Spermatophyta</taxon>
        <taxon>Magnoliopsida</taxon>
        <taxon>Liliopsida</taxon>
        <taxon>Zingiberales</taxon>
        <taxon>Musaceae</taxon>
        <taxon>Musa</taxon>
    </lineage>
</organism>
<protein>
    <submittedName>
        <fullName evidence="1">Uncharacterized protein</fullName>
    </submittedName>
</protein>
<accession>A0A9E7ELM1</accession>
<dbReference type="AlphaFoldDB" id="A0A9E7ELM1"/>
<name>A0A9E7ELM1_9LILI</name>
<evidence type="ECO:0000313" key="2">
    <source>
        <dbReference type="Proteomes" id="UP001055439"/>
    </source>
</evidence>
<evidence type="ECO:0000313" key="1">
    <source>
        <dbReference type="EMBL" id="URD79027.1"/>
    </source>
</evidence>
<dbReference type="EMBL" id="CP097503">
    <property type="protein sequence ID" value="URD79027.1"/>
    <property type="molecule type" value="Genomic_DNA"/>
</dbReference>
<sequence>MRVVSGFLASARQLFDVSLDKRRENYARGTNLSLSLECRDSDAAVANANIEYVLVKE</sequence>
<proteinExistence type="predicted"/>
<keyword evidence="2" id="KW-1185">Reference proteome</keyword>
<dbReference type="Proteomes" id="UP001055439">
    <property type="component" value="Chromosome 10"/>
</dbReference>